<evidence type="ECO:0000259" key="2">
    <source>
        <dbReference type="PROSITE" id="PS50053"/>
    </source>
</evidence>
<feature type="compositionally biased region" description="Polar residues" evidence="1">
    <location>
        <begin position="457"/>
        <end position="475"/>
    </location>
</feature>
<feature type="compositionally biased region" description="Low complexity" evidence="1">
    <location>
        <begin position="665"/>
        <end position="676"/>
    </location>
</feature>
<feature type="region of interest" description="Disordered" evidence="1">
    <location>
        <begin position="400"/>
        <end position="421"/>
    </location>
</feature>
<feature type="compositionally biased region" description="Low complexity" evidence="1">
    <location>
        <begin position="478"/>
        <end position="492"/>
    </location>
</feature>
<dbReference type="EMBL" id="CANTFM010002594">
    <property type="protein sequence ID" value="CAI5746535.1"/>
    <property type="molecule type" value="Genomic_DNA"/>
</dbReference>
<dbReference type="FunFam" id="3.10.20.90:FF:000154">
    <property type="entry name" value="Large proline-rich protein BAG6"/>
    <property type="match status" value="1"/>
</dbReference>
<dbReference type="Pfam" id="PF00240">
    <property type="entry name" value="ubiquitin"/>
    <property type="match status" value="1"/>
</dbReference>
<feature type="compositionally biased region" description="Low complexity" evidence="1">
    <location>
        <begin position="616"/>
        <end position="629"/>
    </location>
</feature>
<gene>
    <name evidence="3" type="ORF">PDE001_LOCUS11517</name>
</gene>
<dbReference type="GO" id="GO:0071818">
    <property type="term" value="C:BAT3 complex"/>
    <property type="evidence" value="ECO:0007669"/>
    <property type="project" value="TreeGrafter"/>
</dbReference>
<accession>A0AAV0VEH5</accession>
<dbReference type="InterPro" id="IPR000626">
    <property type="entry name" value="Ubiquitin-like_dom"/>
</dbReference>
<feature type="compositionally biased region" description="Polar residues" evidence="1">
    <location>
        <begin position="122"/>
        <end position="133"/>
    </location>
</feature>
<feature type="region of interest" description="Disordered" evidence="1">
    <location>
        <begin position="295"/>
        <end position="317"/>
    </location>
</feature>
<feature type="domain" description="Ubiquitin-like" evidence="2">
    <location>
        <begin position="33"/>
        <end position="104"/>
    </location>
</feature>
<dbReference type="PROSITE" id="PS50053">
    <property type="entry name" value="UBIQUITIN_2"/>
    <property type="match status" value="1"/>
</dbReference>
<feature type="region of interest" description="Disordered" evidence="1">
    <location>
        <begin position="647"/>
        <end position="681"/>
    </location>
</feature>
<feature type="region of interest" description="Disordered" evidence="1">
    <location>
        <begin position="607"/>
        <end position="630"/>
    </location>
</feature>
<keyword evidence="4" id="KW-1185">Reference proteome</keyword>
<evidence type="ECO:0000256" key="1">
    <source>
        <dbReference type="SAM" id="MobiDB-lite"/>
    </source>
</evidence>
<feature type="region of interest" description="Disordered" evidence="1">
    <location>
        <begin position="110"/>
        <end position="139"/>
    </location>
</feature>
<dbReference type="SMART" id="SM00213">
    <property type="entry name" value="UBQ"/>
    <property type="match status" value="1"/>
</dbReference>
<comment type="caution">
    <text evidence="3">The sequence shown here is derived from an EMBL/GenBank/DDBJ whole genome shotgun (WGS) entry which is preliminary data.</text>
</comment>
<evidence type="ECO:0000313" key="3">
    <source>
        <dbReference type="EMBL" id="CAI5746535.1"/>
    </source>
</evidence>
<dbReference type="SUPFAM" id="SSF54236">
    <property type="entry name" value="Ubiquitin-like"/>
    <property type="match status" value="1"/>
</dbReference>
<feature type="compositionally biased region" description="Polar residues" evidence="1">
    <location>
        <begin position="409"/>
        <end position="421"/>
    </location>
</feature>
<reference evidence="3" key="1">
    <citation type="submission" date="2022-12" db="EMBL/GenBank/DDBJ databases">
        <authorList>
            <person name="Webb A."/>
        </authorList>
    </citation>
    <scope>NUCLEOTIDE SEQUENCE</scope>
    <source>
        <strain evidence="3">Pd1</strain>
    </source>
</reference>
<name>A0AAV0VEH5_9STRA</name>
<dbReference type="PANTHER" id="PTHR15204:SF0">
    <property type="entry name" value="LARGE PROLINE-RICH PROTEIN BAG6"/>
    <property type="match status" value="1"/>
</dbReference>
<protein>
    <recommendedName>
        <fullName evidence="2">Ubiquitin-like domain-containing protein</fullName>
    </recommendedName>
</protein>
<dbReference type="GO" id="GO:0051787">
    <property type="term" value="F:misfolded protein binding"/>
    <property type="evidence" value="ECO:0007669"/>
    <property type="project" value="TreeGrafter"/>
</dbReference>
<dbReference type="AlphaFoldDB" id="A0AAV0VEH5"/>
<evidence type="ECO:0000313" key="4">
    <source>
        <dbReference type="Proteomes" id="UP001162029"/>
    </source>
</evidence>
<dbReference type="Proteomes" id="UP001162029">
    <property type="component" value="Unassembled WGS sequence"/>
</dbReference>
<feature type="region of interest" description="Disordered" evidence="1">
    <location>
        <begin position="444"/>
        <end position="492"/>
    </location>
</feature>
<dbReference type="PANTHER" id="PTHR15204">
    <property type="entry name" value="LARGE PROLINE-RICH PROTEIN BAG6"/>
    <property type="match status" value="1"/>
</dbReference>
<sequence length="941" mass="100077">MTRPSDSPSVFPLINTTLEPVVEPLATEEEAQLSLKVRTLDQKTYSITICAAASVPQLKELVAVETGITLARQRLIYRGRVLKNDQTLASYSLEDGHVLHLVVRAVPPPPLADAASTDDQGRTTTLDSEQNALPISRAPSPHLYSASHLDALNEVDALNAQLDEFQRTTFRSRARSRQLQESTHSPPPPPPPPPRDNDEPDPTMGRLGAVQPGRVLMGATIAVPEGTGVTMPFLSSLVANLISQVSETGGGAEAGGETTGTTADEQHHVTFSREVLDGTTAAEIDAATTRAFRHRHWNRDDSERQRTARRSSSGVERQAALRARIGLRLEAVRATLDDASLEFPTQLRALPQGDNTVMSEFQQQVEMLLTLLERFGPRLRLLPTALTQRDHLSRRVATASVGTTTVSTHHPSASAPNGSNTTSAEFVISTEATSASILSSTVSSTTLTGSSGAPAEPNTSSTGPSTASVDSSTVLAESGSGRTTASGNAAATGATLSGSQIICIIEALQTIGESTELLARVARHAFVRQTIQLSEPIPRRGDTATAGDRMQARFHHARARPTNGARADITAGDRTQATLDAMQATRTSRTVAPGVSNMRPRMRVGRISTAESLSERSSATPRTARASSAGLPGLTLSFPLHLTNGTVPPVAGPATSVRNSQPTTGADASSGDGDASLPTSGAEISISSMGLPLVPSVVFPFSLAAGLGGSHATTTWNLADFVSRLTSALPISTLYGIMAGDATHLHHILAQIGFALFSGVDVPRVTRPSIHTWARDLVAELRRLLHLQALPADVMDQVNGTAERRSALGDELLCIVEPFIPNLMDVLVRATSASRAAAFGTSSATFLRTMTQQVFRDLRSYARGDASESEDESVERLKRLLRGLLVWLGMNNRVASFVVDSLLCWIEGDSTVSRRGRTHQRDEVGSDAGVADSPATKRQRE</sequence>
<proteinExistence type="predicted"/>
<dbReference type="GO" id="GO:0036503">
    <property type="term" value="P:ERAD pathway"/>
    <property type="evidence" value="ECO:0007669"/>
    <property type="project" value="TreeGrafter"/>
</dbReference>
<feature type="compositionally biased region" description="Pro residues" evidence="1">
    <location>
        <begin position="185"/>
        <end position="194"/>
    </location>
</feature>
<dbReference type="Gene3D" id="3.10.20.90">
    <property type="entry name" value="Phosphatidylinositol 3-kinase Catalytic Subunit, Chain A, domain 1"/>
    <property type="match status" value="1"/>
</dbReference>
<feature type="region of interest" description="Disordered" evidence="1">
    <location>
        <begin position="171"/>
        <end position="211"/>
    </location>
</feature>
<dbReference type="InterPro" id="IPR029071">
    <property type="entry name" value="Ubiquitin-like_domsf"/>
</dbReference>
<organism evidence="3 4">
    <name type="scientific">Peronospora destructor</name>
    <dbReference type="NCBI Taxonomy" id="86335"/>
    <lineage>
        <taxon>Eukaryota</taxon>
        <taxon>Sar</taxon>
        <taxon>Stramenopiles</taxon>
        <taxon>Oomycota</taxon>
        <taxon>Peronosporomycetes</taxon>
        <taxon>Peronosporales</taxon>
        <taxon>Peronosporaceae</taxon>
        <taxon>Peronospora</taxon>
    </lineage>
</organism>
<dbReference type="GO" id="GO:0031593">
    <property type="term" value="F:polyubiquitin modification-dependent protein binding"/>
    <property type="evidence" value="ECO:0007669"/>
    <property type="project" value="TreeGrafter"/>
</dbReference>
<feature type="region of interest" description="Disordered" evidence="1">
    <location>
        <begin position="915"/>
        <end position="941"/>
    </location>
</feature>